<dbReference type="Proteomes" id="UP000807159">
    <property type="component" value="Chromosome 1"/>
</dbReference>
<sequence>MSCNGCRVLRKGCSEDCVLRQGIGWINNPQAQANATVFVAKFFGRAGLMSFMSSVPQSQRPSLFQSLLFEAVGRAVNPVSGAVGLLWTGNWHVCQKAVMAVLRRGTVEPLPELEGGVLGPELEGGVLGPEFDSVSESGGFRPPIDHVGSGSQKLKRKRNDDGAKYGQITTDLDLRLMYQGSESPSEESETTTLESSLGDNCRFHEGGEPKLLRLFV</sequence>
<dbReference type="GO" id="GO:0010468">
    <property type="term" value="P:regulation of gene expression"/>
    <property type="evidence" value="ECO:0007669"/>
    <property type="project" value="TreeGrafter"/>
</dbReference>
<dbReference type="InterPro" id="IPR004883">
    <property type="entry name" value="LOB"/>
</dbReference>
<evidence type="ECO:0000256" key="1">
    <source>
        <dbReference type="ARBA" id="ARBA00005474"/>
    </source>
</evidence>
<feature type="region of interest" description="Disordered" evidence="2">
    <location>
        <begin position="136"/>
        <end position="163"/>
    </location>
</feature>
<accession>A0A8T2ZQN3</accession>
<evidence type="ECO:0000259" key="3">
    <source>
        <dbReference type="PROSITE" id="PS50891"/>
    </source>
</evidence>
<name>A0A8T2ZQN3_POPDE</name>
<gene>
    <name evidence="4" type="ORF">H0E87_001263</name>
</gene>
<dbReference type="Pfam" id="PF03195">
    <property type="entry name" value="LOB"/>
    <property type="match status" value="1"/>
</dbReference>
<dbReference type="PANTHER" id="PTHR31304">
    <property type="entry name" value="LOB DOMAIN-CONTAINING PROTEIN 38"/>
    <property type="match status" value="1"/>
</dbReference>
<evidence type="ECO:0000313" key="5">
    <source>
        <dbReference type="Proteomes" id="UP000807159"/>
    </source>
</evidence>
<reference evidence="4" key="1">
    <citation type="journal article" date="2021" name="J. Hered.">
        <title>Genome Assembly of Salicaceae Populus deltoides (Eastern Cottonwood) I-69 Based on Nanopore Sequencing and Hi-C Technologies.</title>
        <authorList>
            <person name="Bai S."/>
            <person name="Wu H."/>
            <person name="Zhang J."/>
            <person name="Pan Z."/>
            <person name="Zhao W."/>
            <person name="Li Z."/>
            <person name="Tong C."/>
        </authorList>
    </citation>
    <scope>NUCLEOTIDE SEQUENCE</scope>
    <source>
        <tissue evidence="4">Leaf</tissue>
    </source>
</reference>
<comment type="caution">
    <text evidence="4">The sequence shown here is derived from an EMBL/GenBank/DDBJ whole genome shotgun (WGS) entry which is preliminary data.</text>
</comment>
<dbReference type="PROSITE" id="PS50891">
    <property type="entry name" value="LOB"/>
    <property type="match status" value="1"/>
</dbReference>
<proteinExistence type="inferred from homology"/>
<feature type="domain" description="LOB" evidence="3">
    <location>
        <begin position="1"/>
        <end position="107"/>
    </location>
</feature>
<organism evidence="4 5">
    <name type="scientific">Populus deltoides</name>
    <name type="common">Eastern poplar</name>
    <name type="synonym">Eastern cottonwood</name>
    <dbReference type="NCBI Taxonomy" id="3696"/>
    <lineage>
        <taxon>Eukaryota</taxon>
        <taxon>Viridiplantae</taxon>
        <taxon>Streptophyta</taxon>
        <taxon>Embryophyta</taxon>
        <taxon>Tracheophyta</taxon>
        <taxon>Spermatophyta</taxon>
        <taxon>Magnoliopsida</taxon>
        <taxon>eudicotyledons</taxon>
        <taxon>Gunneridae</taxon>
        <taxon>Pentapetalae</taxon>
        <taxon>rosids</taxon>
        <taxon>fabids</taxon>
        <taxon>Malpighiales</taxon>
        <taxon>Salicaceae</taxon>
        <taxon>Saliceae</taxon>
        <taxon>Populus</taxon>
    </lineage>
</organism>
<keyword evidence="5" id="KW-1185">Reference proteome</keyword>
<evidence type="ECO:0000313" key="4">
    <source>
        <dbReference type="EMBL" id="KAH8519757.1"/>
    </source>
</evidence>
<comment type="similarity">
    <text evidence="1">Belongs to the LOB domain-containing protein family.</text>
</comment>
<dbReference type="EMBL" id="JACEGQ020000001">
    <property type="protein sequence ID" value="KAH8519757.1"/>
    <property type="molecule type" value="Genomic_DNA"/>
</dbReference>
<evidence type="ECO:0000256" key="2">
    <source>
        <dbReference type="SAM" id="MobiDB-lite"/>
    </source>
</evidence>
<dbReference type="PANTHER" id="PTHR31304:SF62">
    <property type="entry name" value="LOB DOMAIN-CONTAINING PROTEIN"/>
    <property type="match status" value="1"/>
</dbReference>
<dbReference type="AlphaFoldDB" id="A0A8T2ZQN3"/>
<protein>
    <recommendedName>
        <fullName evidence="3">LOB domain-containing protein</fullName>
    </recommendedName>
</protein>